<evidence type="ECO:0000313" key="3">
    <source>
        <dbReference type="Proteomes" id="UP000305109"/>
    </source>
</evidence>
<proteinExistence type="predicted"/>
<accession>A0ABY2RJK4</accession>
<sequence length="185" mass="18689">MIQSNSRRVIGGVSAFAVAAGFAVTAGAGMASAAPGSVNWWDGGSTFTRTISNVTPAEGEIISVSTTFGRVPNAETGDETIQEVTDVHPACLTFVDLKVDGVPTALTSSDPTSAKVVGSWLVTAGSPGRTMVFSYKVGANCDRDVALNTSMKYSGSLGAGNYPDKGPSISVAKSASGSLGNLFGS</sequence>
<organism evidence="2 3">
    <name type="scientific">Rhodococcus oryzae</name>
    <dbReference type="NCBI Taxonomy" id="2571143"/>
    <lineage>
        <taxon>Bacteria</taxon>
        <taxon>Bacillati</taxon>
        <taxon>Actinomycetota</taxon>
        <taxon>Actinomycetes</taxon>
        <taxon>Mycobacteriales</taxon>
        <taxon>Nocardiaceae</taxon>
        <taxon>Rhodococcus</taxon>
    </lineage>
</organism>
<dbReference type="RefSeq" id="WP_136910091.1">
    <property type="nucleotide sequence ID" value="NZ_SUMD01000005.1"/>
</dbReference>
<dbReference type="Proteomes" id="UP000305109">
    <property type="component" value="Unassembled WGS sequence"/>
</dbReference>
<name>A0ABY2RJK4_9NOCA</name>
<evidence type="ECO:0000313" key="2">
    <source>
        <dbReference type="EMBL" id="TJZ77860.1"/>
    </source>
</evidence>
<evidence type="ECO:0008006" key="4">
    <source>
        <dbReference type="Google" id="ProtNLM"/>
    </source>
</evidence>
<protein>
    <recommendedName>
        <fullName evidence="4">Alternate-type signal peptide domain-containing protein</fullName>
    </recommendedName>
</protein>
<keyword evidence="3" id="KW-1185">Reference proteome</keyword>
<keyword evidence="1" id="KW-0732">Signal</keyword>
<gene>
    <name evidence="2" type="ORF">FCG67_12405</name>
</gene>
<feature type="signal peptide" evidence="1">
    <location>
        <begin position="1"/>
        <end position="33"/>
    </location>
</feature>
<comment type="caution">
    <text evidence="2">The sequence shown here is derived from an EMBL/GenBank/DDBJ whole genome shotgun (WGS) entry which is preliminary data.</text>
</comment>
<feature type="chain" id="PRO_5045621140" description="Alternate-type signal peptide domain-containing protein" evidence="1">
    <location>
        <begin position="34"/>
        <end position="185"/>
    </location>
</feature>
<evidence type="ECO:0000256" key="1">
    <source>
        <dbReference type="SAM" id="SignalP"/>
    </source>
</evidence>
<reference evidence="2 3" key="1">
    <citation type="submission" date="2019-04" db="EMBL/GenBank/DDBJ databases">
        <title>Rhodococcus oryzae sp. nov., a novel actinomycete isolated from rhizosphere soil of rice (Oryza sativa L.).</title>
        <authorList>
            <person name="Li C."/>
        </authorList>
    </citation>
    <scope>NUCLEOTIDE SEQUENCE [LARGE SCALE GENOMIC DNA]</scope>
    <source>
        <strain evidence="2 3">NEAU-CX67</strain>
    </source>
</reference>
<dbReference type="EMBL" id="SUMD01000005">
    <property type="protein sequence ID" value="TJZ77860.1"/>
    <property type="molecule type" value="Genomic_DNA"/>
</dbReference>